<dbReference type="SUPFAM" id="SSF52540">
    <property type="entry name" value="P-loop containing nucleoside triphosphate hydrolases"/>
    <property type="match status" value="1"/>
</dbReference>
<feature type="transmembrane region" description="Helical" evidence="9">
    <location>
        <begin position="12"/>
        <end position="31"/>
    </location>
</feature>
<evidence type="ECO:0000256" key="5">
    <source>
        <dbReference type="ARBA" id="ARBA00022840"/>
    </source>
</evidence>
<feature type="region of interest" description="Disordered" evidence="8">
    <location>
        <begin position="551"/>
        <end position="572"/>
    </location>
</feature>
<dbReference type="GO" id="GO:0005524">
    <property type="term" value="F:ATP binding"/>
    <property type="evidence" value="ECO:0007669"/>
    <property type="project" value="UniProtKB-KW"/>
</dbReference>
<feature type="transmembrane region" description="Helical" evidence="9">
    <location>
        <begin position="51"/>
        <end position="70"/>
    </location>
</feature>
<dbReference type="GO" id="GO:0140359">
    <property type="term" value="F:ABC-type transporter activity"/>
    <property type="evidence" value="ECO:0007669"/>
    <property type="project" value="InterPro"/>
</dbReference>
<evidence type="ECO:0000313" key="12">
    <source>
        <dbReference type="EMBL" id="ROH85365.1"/>
    </source>
</evidence>
<keyword evidence="13" id="KW-1185">Reference proteome</keyword>
<comment type="subcellular location">
    <subcellularLocation>
        <location evidence="1">Cell membrane</location>
        <topology evidence="1">Multi-pass membrane protein</topology>
    </subcellularLocation>
</comment>
<dbReference type="GO" id="GO:0030253">
    <property type="term" value="P:protein secretion by the type I secretion system"/>
    <property type="evidence" value="ECO:0007669"/>
    <property type="project" value="InterPro"/>
</dbReference>
<comment type="caution">
    <text evidence="12">The sequence shown here is derived from an EMBL/GenBank/DDBJ whole genome shotgun (WGS) entry which is preliminary data.</text>
</comment>
<proteinExistence type="predicted"/>
<evidence type="ECO:0000259" key="11">
    <source>
        <dbReference type="PROSITE" id="PS50929"/>
    </source>
</evidence>
<evidence type="ECO:0000256" key="4">
    <source>
        <dbReference type="ARBA" id="ARBA00022741"/>
    </source>
</evidence>
<organism evidence="12 13">
    <name type="scientific">Pseudomethylobacillus aquaticus</name>
    <dbReference type="NCBI Taxonomy" id="2676064"/>
    <lineage>
        <taxon>Bacteria</taxon>
        <taxon>Pseudomonadati</taxon>
        <taxon>Pseudomonadota</taxon>
        <taxon>Betaproteobacteria</taxon>
        <taxon>Nitrosomonadales</taxon>
        <taxon>Methylophilaceae</taxon>
        <taxon>Pseudomethylobacillus</taxon>
    </lineage>
</organism>
<feature type="transmembrane region" description="Helical" evidence="9">
    <location>
        <begin position="249"/>
        <end position="275"/>
    </location>
</feature>
<reference evidence="12 13" key="1">
    <citation type="submission" date="2018-10" db="EMBL/GenBank/DDBJ databases">
        <authorList>
            <person name="Chen W.-M."/>
        </authorList>
    </citation>
    <scope>NUCLEOTIDE SEQUENCE [LARGE SCALE GENOMIC DNA]</scope>
    <source>
        <strain evidence="12 13">H-5</strain>
    </source>
</reference>
<feature type="transmembrane region" description="Helical" evidence="9">
    <location>
        <begin position="128"/>
        <end position="147"/>
    </location>
</feature>
<feature type="transmembrane region" description="Helical" evidence="9">
    <location>
        <begin position="153"/>
        <end position="171"/>
    </location>
</feature>
<evidence type="ECO:0000259" key="10">
    <source>
        <dbReference type="PROSITE" id="PS50893"/>
    </source>
</evidence>
<dbReference type="GO" id="GO:0030256">
    <property type="term" value="C:type I protein secretion system complex"/>
    <property type="evidence" value="ECO:0007669"/>
    <property type="project" value="InterPro"/>
</dbReference>
<keyword evidence="7 9" id="KW-0472">Membrane</keyword>
<dbReference type="Pfam" id="PF00664">
    <property type="entry name" value="ABC_membrane"/>
    <property type="match status" value="1"/>
</dbReference>
<dbReference type="PANTHER" id="PTHR24221">
    <property type="entry name" value="ATP-BINDING CASSETTE SUB-FAMILY B"/>
    <property type="match status" value="1"/>
</dbReference>
<evidence type="ECO:0000256" key="6">
    <source>
        <dbReference type="ARBA" id="ARBA00022989"/>
    </source>
</evidence>
<protein>
    <submittedName>
        <fullName evidence="12">Type I secretion system permease/ATPase</fullName>
    </submittedName>
</protein>
<gene>
    <name evidence="12" type="ORF">ED236_10995</name>
</gene>
<dbReference type="InterPro" id="IPR036640">
    <property type="entry name" value="ABC1_TM_sf"/>
</dbReference>
<dbReference type="GO" id="GO:0005886">
    <property type="term" value="C:plasma membrane"/>
    <property type="evidence" value="ECO:0007669"/>
    <property type="project" value="UniProtKB-SubCell"/>
</dbReference>
<evidence type="ECO:0000256" key="8">
    <source>
        <dbReference type="SAM" id="MobiDB-lite"/>
    </source>
</evidence>
<sequence>MKRPLYAAFQQFKPILGGVFVLSLITNLLMLTPTLYMLQLYDRVLISLNTLTLTAITLITVLLFMVIAVCEWLRSQTLIRAGVKFDQQLGKQVFDLGLQHSLAGSRDRAVEAMQDLTMIRQFCTGNGVFALFDLPWTVLYLLVLFILHPMLGWLALLFCAVQFCLGVWNQFSTAAALQDSQHVQQGNQRFLDQKIRHLETLHVMGMMPSLYRHWERLQQGWQTVDLGAQRLQSRNQHISKFSRYSMQSLTLGAAAWLVIGGELSVGGMIAANVLVARALQPFDALVNTWKQCVQAYEAGGRLNQLLKLAVPELASLQPEQLHGRLSLQLKTLSLPGKEAPVLQDIDLNIEPGQIVTLMGPSGSGKTTLLRCLAGLCTDKTMRYELDGMPFSVLDAQSRTRYVGYLPQRIDLVEGSIADNIARFGELDSARIIAAAQSVGLHETLLKLPQGYDTPLSAGNTPLSGGQRQLVGLARALYAMPRIVLLDEPNAHLDDEGETQLLNSLQKLKQSGATIVVVSHRTRMLQVTDRLLILNAGRIRHDGARDQVLAALRPPKPQPPASPAVTLSPQSIA</sequence>
<dbReference type="InterPro" id="IPR017871">
    <property type="entry name" value="ABC_transporter-like_CS"/>
</dbReference>
<dbReference type="InterPro" id="IPR010128">
    <property type="entry name" value="ATPase_T1SS_PrtD-like"/>
</dbReference>
<accession>A0A3N0UXZ5</accession>
<keyword evidence="4" id="KW-0547">Nucleotide-binding</keyword>
<dbReference type="SUPFAM" id="SSF90123">
    <property type="entry name" value="ABC transporter transmembrane region"/>
    <property type="match status" value="1"/>
</dbReference>
<dbReference type="GO" id="GO:0016887">
    <property type="term" value="F:ATP hydrolysis activity"/>
    <property type="evidence" value="ECO:0007669"/>
    <property type="project" value="InterPro"/>
</dbReference>
<dbReference type="PROSITE" id="PS00211">
    <property type="entry name" value="ABC_TRANSPORTER_1"/>
    <property type="match status" value="1"/>
</dbReference>
<dbReference type="PROSITE" id="PS50893">
    <property type="entry name" value="ABC_TRANSPORTER_2"/>
    <property type="match status" value="1"/>
</dbReference>
<dbReference type="GO" id="GO:0034040">
    <property type="term" value="F:ATPase-coupled lipid transmembrane transporter activity"/>
    <property type="evidence" value="ECO:0007669"/>
    <property type="project" value="TreeGrafter"/>
</dbReference>
<dbReference type="InterPro" id="IPR039421">
    <property type="entry name" value="Type_1_exporter"/>
</dbReference>
<evidence type="ECO:0000256" key="1">
    <source>
        <dbReference type="ARBA" id="ARBA00004651"/>
    </source>
</evidence>
<keyword evidence="3 9" id="KW-0812">Transmembrane</keyword>
<dbReference type="Proteomes" id="UP000275137">
    <property type="component" value="Unassembled WGS sequence"/>
</dbReference>
<dbReference type="Gene3D" id="3.40.50.300">
    <property type="entry name" value="P-loop containing nucleotide triphosphate hydrolases"/>
    <property type="match status" value="1"/>
</dbReference>
<dbReference type="PROSITE" id="PS50929">
    <property type="entry name" value="ABC_TM1F"/>
    <property type="match status" value="1"/>
</dbReference>
<evidence type="ECO:0000256" key="9">
    <source>
        <dbReference type="SAM" id="Phobius"/>
    </source>
</evidence>
<dbReference type="EMBL" id="RJVP01000006">
    <property type="protein sequence ID" value="ROH85365.1"/>
    <property type="molecule type" value="Genomic_DNA"/>
</dbReference>
<dbReference type="Gene3D" id="1.20.1560.10">
    <property type="entry name" value="ABC transporter type 1, transmembrane domain"/>
    <property type="match status" value="1"/>
</dbReference>
<dbReference type="RefSeq" id="WP_123238019.1">
    <property type="nucleotide sequence ID" value="NZ_RJVP01000006.1"/>
</dbReference>
<dbReference type="NCBIfam" id="TIGR01842">
    <property type="entry name" value="type_I_sec_PrtD"/>
    <property type="match status" value="1"/>
</dbReference>
<name>A0A3N0UXZ5_9PROT</name>
<feature type="domain" description="ABC transporter" evidence="10">
    <location>
        <begin position="327"/>
        <end position="560"/>
    </location>
</feature>
<dbReference type="SMART" id="SM00382">
    <property type="entry name" value="AAA"/>
    <property type="match status" value="1"/>
</dbReference>
<keyword evidence="5" id="KW-0067">ATP-binding</keyword>
<evidence type="ECO:0000256" key="3">
    <source>
        <dbReference type="ARBA" id="ARBA00022692"/>
    </source>
</evidence>
<evidence type="ECO:0000256" key="2">
    <source>
        <dbReference type="ARBA" id="ARBA00022475"/>
    </source>
</evidence>
<dbReference type="AlphaFoldDB" id="A0A3N0UXZ5"/>
<keyword evidence="6 9" id="KW-1133">Transmembrane helix</keyword>
<evidence type="ECO:0000256" key="7">
    <source>
        <dbReference type="ARBA" id="ARBA00023136"/>
    </source>
</evidence>
<dbReference type="PANTHER" id="PTHR24221:SF248">
    <property type="entry name" value="ABC TRANSPORTER TRANSMEMBRANE REGION"/>
    <property type="match status" value="1"/>
</dbReference>
<dbReference type="Pfam" id="PF00005">
    <property type="entry name" value="ABC_tran"/>
    <property type="match status" value="1"/>
</dbReference>
<evidence type="ECO:0000313" key="13">
    <source>
        <dbReference type="Proteomes" id="UP000275137"/>
    </source>
</evidence>
<dbReference type="InterPro" id="IPR011527">
    <property type="entry name" value="ABC1_TM_dom"/>
</dbReference>
<keyword evidence="2" id="KW-1003">Cell membrane</keyword>
<dbReference type="InterPro" id="IPR003439">
    <property type="entry name" value="ABC_transporter-like_ATP-bd"/>
</dbReference>
<dbReference type="InterPro" id="IPR027417">
    <property type="entry name" value="P-loop_NTPase"/>
</dbReference>
<dbReference type="InterPro" id="IPR003593">
    <property type="entry name" value="AAA+_ATPase"/>
</dbReference>
<feature type="domain" description="ABC transmembrane type-1" evidence="11">
    <location>
        <begin position="18"/>
        <end position="294"/>
    </location>
</feature>